<accession>A0A923J2Y6</accession>
<keyword evidence="4" id="KW-1185">Reference proteome</keyword>
<name>A0A923J2Y6_CLOTT</name>
<dbReference type="InterPro" id="IPR007253">
    <property type="entry name" value="Cell_wall-bd_2"/>
</dbReference>
<evidence type="ECO:0000313" key="4">
    <source>
        <dbReference type="Proteomes" id="UP000563151"/>
    </source>
</evidence>
<evidence type="ECO:0000313" key="3">
    <source>
        <dbReference type="EMBL" id="MBC2399338.1"/>
    </source>
</evidence>
<sequence>MINYGKFNKKIRSTVIITALLANMVTPISVQALGEFDIKSSFISKGINEQKTNIVPGITQKVYTFRDKDGKKQQMFVVEVDSKNPNASIEAGTPHNRDAYSMQAVSLQAKAEQSEEEHVIAAVNGDFYYMVTGEPIGIVYKDGRAVKPTHAAEWNFFGILKDGTPIIGDGKKYNEVKDNLEEALGGNAILVKDRHVYQTPPIGAYREPRTAVGIKADGTVFFVAIDGKQEPYSAGISIKDLAYLMADMGAVQALNLDGGGSTTFVAKKPANDNISVWNRPSDGRERSVGNSWLAVTKVKSNKGFTQAYIEPFDKSYTPGSSINFKAIGMDEIGLPAPLPYEGVVWAISDKSFGSIDKNGVFTSNGKVGQVEILVYYDGKIVGRTWVEIVQPDEIHSSINNIKINKNSNKAISISGKYKERDVKLKGSDILWQVPQEIGTVDENGVLHTKDKDASGKIIAKVKGTNLSITIDVLVGKASEINKIKIENKTRLSGANRFETAASIAKKLYSEETLNVVIANAYNYTDQISASILGNNLKAPVLLVGNNPEYDKEALSYIKEHMIKEGKVFVVGGKGAVGDTVVDSIKSLGVKNIERMEGKDRYDTNIKTNAKLNLAKGTPIIIASGEGFADALSAASIAQINKYPIILTSKNSLSKDAEQYIKNVSPSKVYIIGGEGVVSKNVKSAVSNITGLNDGNIVRISGTDRYKTNMNVLKSFDIKGDTIAIASGISFPDSLVGSVYAANSNAPILLVNNVMNLSEQSKYVYSKGYKNCIIFGGNGVVSDNLF</sequence>
<organism evidence="3 4">
    <name type="scientific">Clostridium tetanomorphum</name>
    <dbReference type="NCBI Taxonomy" id="1553"/>
    <lineage>
        <taxon>Bacteria</taxon>
        <taxon>Bacillati</taxon>
        <taxon>Bacillota</taxon>
        <taxon>Clostridia</taxon>
        <taxon>Eubacteriales</taxon>
        <taxon>Clostridiaceae</taxon>
        <taxon>Clostridium</taxon>
    </lineage>
</organism>
<gene>
    <name evidence="3" type="ORF">HGG79_16400</name>
</gene>
<dbReference type="InterPro" id="IPR051922">
    <property type="entry name" value="Bact_Sporulation_Assoc"/>
</dbReference>
<dbReference type="EMBL" id="JAAZWO010000026">
    <property type="protein sequence ID" value="MBC2399338.1"/>
    <property type="molecule type" value="Genomic_DNA"/>
</dbReference>
<dbReference type="InterPro" id="IPR018711">
    <property type="entry name" value="NAGPA"/>
</dbReference>
<dbReference type="PANTHER" id="PTHR30032:SF8">
    <property type="entry name" value="GERMINATION-SPECIFIC N-ACETYLMURAMOYL-L-ALANINE AMIDASE"/>
    <property type="match status" value="1"/>
</dbReference>
<dbReference type="PANTHER" id="PTHR30032">
    <property type="entry name" value="N-ACETYLMURAMOYL-L-ALANINE AMIDASE-RELATED"/>
    <property type="match status" value="1"/>
</dbReference>
<keyword evidence="1" id="KW-0732">Signal</keyword>
<feature type="chain" id="PRO_5037402700" description="Phosphodiester glycosidase domain-containing protein" evidence="1">
    <location>
        <begin position="33"/>
        <end position="785"/>
    </location>
</feature>
<reference evidence="3 4" key="1">
    <citation type="submission" date="2020-04" db="EMBL/GenBank/DDBJ databases">
        <title>Genomic insights into acetone-butanol-ethanol (ABE) fermentation by sequencing solventogenic clostridia strains.</title>
        <authorList>
            <person name="Brown S."/>
        </authorList>
    </citation>
    <scope>NUCLEOTIDE SEQUENCE [LARGE SCALE GENOMIC DNA]</scope>
    <source>
        <strain evidence="3 4">DJ011</strain>
    </source>
</reference>
<proteinExistence type="predicted"/>
<dbReference type="Pfam" id="PF09992">
    <property type="entry name" value="NAGPA"/>
    <property type="match status" value="1"/>
</dbReference>
<feature type="signal peptide" evidence="1">
    <location>
        <begin position="1"/>
        <end position="32"/>
    </location>
</feature>
<evidence type="ECO:0000259" key="2">
    <source>
        <dbReference type="Pfam" id="PF09992"/>
    </source>
</evidence>
<dbReference type="RefSeq" id="WP_051593342.1">
    <property type="nucleotide sequence ID" value="NZ_JAAZWO010000026.1"/>
</dbReference>
<protein>
    <recommendedName>
        <fullName evidence="2">Phosphodiester glycosidase domain-containing protein</fullName>
    </recommendedName>
</protein>
<dbReference type="Proteomes" id="UP000563151">
    <property type="component" value="Unassembled WGS sequence"/>
</dbReference>
<dbReference type="AlphaFoldDB" id="A0A923J2Y6"/>
<comment type="caution">
    <text evidence="3">The sequence shown here is derived from an EMBL/GenBank/DDBJ whole genome shotgun (WGS) entry which is preliminary data.</text>
</comment>
<dbReference type="Gene3D" id="3.40.50.12090">
    <property type="match status" value="2"/>
</dbReference>
<evidence type="ECO:0000256" key="1">
    <source>
        <dbReference type="SAM" id="SignalP"/>
    </source>
</evidence>
<feature type="domain" description="Phosphodiester glycosidase" evidence="2">
    <location>
        <begin position="118"/>
        <end position="293"/>
    </location>
</feature>
<dbReference type="Pfam" id="PF04122">
    <property type="entry name" value="CW_binding_2"/>
    <property type="match status" value="3"/>
</dbReference>